<dbReference type="SUPFAM" id="SSF51905">
    <property type="entry name" value="FAD/NAD(P)-binding domain"/>
    <property type="match status" value="1"/>
</dbReference>
<feature type="transmembrane region" description="Helical" evidence="7">
    <location>
        <begin position="798"/>
        <end position="818"/>
    </location>
</feature>
<feature type="transmembrane region" description="Helical" evidence="7">
    <location>
        <begin position="732"/>
        <end position="749"/>
    </location>
</feature>
<feature type="domain" description="Acyl-CoA thioesterase-like N-terminal HotDog" evidence="9">
    <location>
        <begin position="946"/>
        <end position="1028"/>
    </location>
</feature>
<dbReference type="InterPro" id="IPR042171">
    <property type="entry name" value="Acyl-CoA_hotdog"/>
</dbReference>
<dbReference type="RefSeq" id="XP_031013536.1">
    <property type="nucleotide sequence ID" value="XM_031162381.1"/>
</dbReference>
<dbReference type="Gene3D" id="3.30.9.10">
    <property type="entry name" value="D-Amino Acid Oxidase, subunit A, domain 2"/>
    <property type="match status" value="1"/>
</dbReference>
<sequence>MEQVDVTVIGGGPTGLFVALLLQQLNVSVRVLDAKPSTLELGRADALNARTQQYFEVAGILDELLPHGLKCNTSSTFKEGDFKSRQNAWWVGIEHALHKNFLMIGQPEVERVMRQRLGGKVSYNEHVTSVVEEDGSVKVTTSSGRTVRSMYVVGADGARSFVRKSLGISFTGTKPEMTWAVLDTFLDTDFPVCPEIITFELDGESRVAWIPRERGMSRFYVLLKGEVTRQLAEESIKKHLAPYRVGFTKTEWFSTFTVKERIASNFISKDGYGRIILAGDAAHVHSVNGGQGLNTGVSDAFALAWRLSSLVTSSGITARAKQDILSSYDIERRGTAAQVIGVAAALVRDTVHTAKKYVSTIERNAGYITGMGVNYNEFVTPLVQGVEQGIWKPGYRCPDMTLHTDAGEATRLYANVSYGHFFVLSIGKRISADLVPSVVYNILPHDTVNQAVDWDFTADWLTAGDSLVVVVRPDMYVGNSSPAHNKVDKLVSSCDFTVINRLSVMQDPKGAVSIGNNRPSVHDGPSDGGLLAWLQVAGSFCLYFCTWGVIGSFGSFQAIYERDELTVHTPFQISVIGSLQTFIMVFSGFIVGPIYDSGYFRHLLGVGSVFIVVGTVLQSISTTYWQYLLTQGLMIGIGTGCLSILSVAIPSLWFTKRLPLANGLAACGSGLGGVVLPIMIRELSIQTTLQWATRAMALILLVLLLFSNVVLRPRGSGTSRRPFVDQTAFTDWPYLTFVVGCSSVFLGMYTPFVYVQSYALEHDIVSPDLALYLLAILNSSSIFGRIVPAFLAQYLGPMNTIIGATAGLAITSFSLIVATTAPRLLATVIVQGFINGSFFAMQPTIFVRLTVDPRRIGTRFGMAFSVMSFALLFGPPVGGALRKSLGYAAAWIWAGSTILTGVQVAGIAPCKKLYLDNMISSIVPFKKAVSVAQLTDDSWSGNLIQDYCVGAVPNGGYVASVMYQAVESHVRNLGLKQDIISAQLQYVNRTQIGQAKIAIETIKSGRATSTFHAVLLHGTRKCVLGYFVCLAPTPGGLTLATGWQLLPPVPPIDFERAVKGGDPSWSSKAGRIQIDHLASLGFVRAVEGVFESYYRRQPGRKGLEDAWIRLSSGERLSNATLPLVADAKPYVVEGWRPLPGESSEAVPFSRNDPFWYPTLVMNLDIKKLLPKEGVEWLFIRTEARKIDQGRLDLQVSILNMEGDLVAVASHVNLVLSASRNLGNKKAKATKGKL</sequence>
<dbReference type="InterPro" id="IPR002938">
    <property type="entry name" value="FAD-bd"/>
</dbReference>
<feature type="transmembrane region" description="Helical" evidence="7">
    <location>
        <begin position="571"/>
        <end position="591"/>
    </location>
</feature>
<dbReference type="InterPro" id="IPR036188">
    <property type="entry name" value="FAD/NAD-bd_sf"/>
</dbReference>
<feature type="transmembrane region" description="Helical" evidence="7">
    <location>
        <begin position="769"/>
        <end position="791"/>
    </location>
</feature>
<dbReference type="GeneID" id="41997677"/>
<feature type="transmembrane region" description="Helical" evidence="7">
    <location>
        <begin position="824"/>
        <end position="847"/>
    </location>
</feature>
<comment type="subcellular location">
    <subcellularLocation>
        <location evidence="2">Membrane</location>
        <topology evidence="2">Multi-pass membrane protein</topology>
    </subcellularLocation>
</comment>
<feature type="transmembrane region" description="Helical" evidence="7">
    <location>
        <begin position="633"/>
        <end position="653"/>
    </location>
</feature>
<dbReference type="GO" id="GO:0016709">
    <property type="term" value="F:oxidoreductase activity, acting on paired donors, with incorporation or reduction of molecular oxygen, NAD(P)H as one donor, and incorporation of one atom of oxygen"/>
    <property type="evidence" value="ECO:0007669"/>
    <property type="project" value="UniProtKB-ARBA"/>
</dbReference>
<evidence type="ECO:0000259" key="9">
    <source>
        <dbReference type="Pfam" id="PF13622"/>
    </source>
</evidence>
<keyword evidence="3" id="KW-0285">Flavoprotein</keyword>
<evidence type="ECO:0000256" key="2">
    <source>
        <dbReference type="ARBA" id="ARBA00004141"/>
    </source>
</evidence>
<evidence type="ECO:0000259" key="8">
    <source>
        <dbReference type="Pfam" id="PF01494"/>
    </source>
</evidence>
<dbReference type="Gene3D" id="2.40.160.210">
    <property type="entry name" value="Acyl-CoA thioesterase, double hotdog domain"/>
    <property type="match status" value="1"/>
</dbReference>
<accession>A0A366R7Z5</accession>
<feature type="transmembrane region" description="Helical" evidence="7">
    <location>
        <begin position="890"/>
        <end position="910"/>
    </location>
</feature>
<dbReference type="SUPFAM" id="SSF54373">
    <property type="entry name" value="FAD-linked reductases, C-terminal domain"/>
    <property type="match status" value="1"/>
</dbReference>
<reference evidence="11 12" key="1">
    <citation type="submission" date="2018-06" db="EMBL/GenBank/DDBJ databases">
        <title>Fusarium incarnatum-equiseti species complex species 28.</title>
        <authorList>
            <person name="Gardiner D.M."/>
        </authorList>
    </citation>
    <scope>NUCLEOTIDE SEQUENCE [LARGE SCALE GENOMIC DNA]</scope>
    <source>
        <strain evidence="11 12">FIESC_28</strain>
    </source>
</reference>
<keyword evidence="4" id="KW-0274">FAD</keyword>
<gene>
    <name evidence="11" type="ORF">FIESC28_08243</name>
</gene>
<dbReference type="Pfam" id="PF01494">
    <property type="entry name" value="FAD_binding_3"/>
    <property type="match status" value="1"/>
</dbReference>
<evidence type="ECO:0000259" key="10">
    <source>
        <dbReference type="Pfam" id="PF20789"/>
    </source>
</evidence>
<protein>
    <submittedName>
        <fullName evidence="11">Uncharacterized protein</fullName>
    </submittedName>
</protein>
<evidence type="ECO:0000313" key="12">
    <source>
        <dbReference type="Proteomes" id="UP000253153"/>
    </source>
</evidence>
<keyword evidence="5" id="KW-0560">Oxidoreductase</keyword>
<organism evidence="11 12">
    <name type="scientific">Fusarium coffeatum</name>
    <dbReference type="NCBI Taxonomy" id="231269"/>
    <lineage>
        <taxon>Eukaryota</taxon>
        <taxon>Fungi</taxon>
        <taxon>Dikarya</taxon>
        <taxon>Ascomycota</taxon>
        <taxon>Pezizomycotina</taxon>
        <taxon>Sordariomycetes</taxon>
        <taxon>Hypocreomycetidae</taxon>
        <taxon>Hypocreales</taxon>
        <taxon>Nectriaceae</taxon>
        <taxon>Fusarium</taxon>
        <taxon>Fusarium incarnatum-equiseti species complex</taxon>
    </lineage>
</organism>
<dbReference type="PANTHER" id="PTHR43004:SF19">
    <property type="entry name" value="BINDING MONOOXYGENASE, PUTATIVE (JCVI)-RELATED"/>
    <property type="match status" value="1"/>
</dbReference>
<dbReference type="AlphaFoldDB" id="A0A366R7Z5"/>
<dbReference type="InterPro" id="IPR049449">
    <property type="entry name" value="TesB_ACOT8-like_N"/>
</dbReference>
<dbReference type="Pfam" id="PF07690">
    <property type="entry name" value="MFS_1"/>
    <property type="match status" value="1"/>
</dbReference>
<dbReference type="GO" id="GO:0022857">
    <property type="term" value="F:transmembrane transporter activity"/>
    <property type="evidence" value="ECO:0007669"/>
    <property type="project" value="InterPro"/>
</dbReference>
<feature type="domain" description="FAD-binding" evidence="8">
    <location>
        <begin position="4"/>
        <end position="340"/>
    </location>
</feature>
<dbReference type="PRINTS" id="PR00420">
    <property type="entry name" value="RNGMNOXGNASE"/>
</dbReference>
<dbReference type="GO" id="GO:0071949">
    <property type="term" value="F:FAD binding"/>
    <property type="evidence" value="ECO:0007669"/>
    <property type="project" value="InterPro"/>
</dbReference>
<dbReference type="Pfam" id="PF20789">
    <property type="entry name" value="4HBT_3C"/>
    <property type="match status" value="1"/>
</dbReference>
<keyword evidence="12" id="KW-1185">Reference proteome</keyword>
<evidence type="ECO:0000256" key="5">
    <source>
        <dbReference type="ARBA" id="ARBA00023002"/>
    </source>
</evidence>
<evidence type="ECO:0000256" key="3">
    <source>
        <dbReference type="ARBA" id="ARBA00022630"/>
    </source>
</evidence>
<dbReference type="GO" id="GO:0016020">
    <property type="term" value="C:membrane"/>
    <property type="evidence" value="ECO:0007669"/>
    <property type="project" value="UniProtKB-SubCell"/>
</dbReference>
<dbReference type="Proteomes" id="UP000253153">
    <property type="component" value="Unassembled WGS sequence"/>
</dbReference>
<evidence type="ECO:0000256" key="1">
    <source>
        <dbReference type="ARBA" id="ARBA00001974"/>
    </source>
</evidence>
<feature type="domain" description="Acyl-CoA thioesterase-like C-terminal" evidence="10">
    <location>
        <begin position="1080"/>
        <end position="1214"/>
    </location>
</feature>
<dbReference type="InterPro" id="IPR011701">
    <property type="entry name" value="MFS"/>
</dbReference>
<comment type="caution">
    <text evidence="11">The sequence shown here is derived from an EMBL/GenBank/DDBJ whole genome shotgun (WGS) entry which is preliminary data.</text>
</comment>
<evidence type="ECO:0000313" key="11">
    <source>
        <dbReference type="EMBL" id="RBR13277.1"/>
    </source>
</evidence>
<dbReference type="EMBL" id="QKXC01000186">
    <property type="protein sequence ID" value="RBR13277.1"/>
    <property type="molecule type" value="Genomic_DNA"/>
</dbReference>
<dbReference type="PANTHER" id="PTHR43004">
    <property type="entry name" value="TRK SYSTEM POTASSIUM UPTAKE PROTEIN"/>
    <property type="match status" value="1"/>
</dbReference>
<dbReference type="OrthoDB" id="1716816at2759"/>
<dbReference type="Pfam" id="PF13622">
    <property type="entry name" value="4HBT_3"/>
    <property type="match status" value="1"/>
</dbReference>
<dbReference type="Gene3D" id="3.50.50.60">
    <property type="entry name" value="FAD/NAD(P)-binding domain"/>
    <property type="match status" value="1"/>
</dbReference>
<name>A0A366R7Z5_9HYPO</name>
<evidence type="ECO:0000256" key="6">
    <source>
        <dbReference type="ARBA" id="ARBA00023180"/>
    </source>
</evidence>
<feature type="transmembrane region" description="Helical" evidence="7">
    <location>
        <begin position="859"/>
        <end position="878"/>
    </location>
</feature>
<keyword evidence="7" id="KW-0472">Membrane</keyword>
<keyword evidence="6" id="KW-0325">Glycoprotein</keyword>
<comment type="cofactor">
    <cofactor evidence="1">
        <name>FAD</name>
        <dbReference type="ChEBI" id="CHEBI:57692"/>
    </cofactor>
</comment>
<feature type="transmembrane region" description="Helical" evidence="7">
    <location>
        <begin position="660"/>
        <end position="680"/>
    </location>
</feature>
<feature type="transmembrane region" description="Helical" evidence="7">
    <location>
        <begin position="540"/>
        <end position="559"/>
    </location>
</feature>
<evidence type="ECO:0000256" key="7">
    <source>
        <dbReference type="SAM" id="Phobius"/>
    </source>
</evidence>
<feature type="transmembrane region" description="Helical" evidence="7">
    <location>
        <begin position="692"/>
        <end position="711"/>
    </location>
</feature>
<dbReference type="InterPro" id="IPR049450">
    <property type="entry name" value="ACOT8-like_C"/>
</dbReference>
<dbReference type="SUPFAM" id="SSF103473">
    <property type="entry name" value="MFS general substrate transporter"/>
    <property type="match status" value="1"/>
</dbReference>
<dbReference type="InterPro" id="IPR050641">
    <property type="entry name" value="RIFMO-like"/>
</dbReference>
<dbReference type="InterPro" id="IPR036259">
    <property type="entry name" value="MFS_trans_sf"/>
</dbReference>
<keyword evidence="7" id="KW-0812">Transmembrane</keyword>
<evidence type="ECO:0000256" key="4">
    <source>
        <dbReference type="ARBA" id="ARBA00022827"/>
    </source>
</evidence>
<keyword evidence="7" id="KW-1133">Transmembrane helix</keyword>
<dbReference type="Gene3D" id="1.20.1250.20">
    <property type="entry name" value="MFS general substrate transporter like domains"/>
    <property type="match status" value="1"/>
</dbReference>
<proteinExistence type="predicted"/>